<comment type="caution">
    <text evidence="1">The sequence shown here is derived from an EMBL/GenBank/DDBJ whole genome shotgun (WGS) entry which is preliminary data.</text>
</comment>
<dbReference type="Gene3D" id="3.90.550.10">
    <property type="entry name" value="Spore Coat Polysaccharide Biosynthesis Protein SpsA, Chain A"/>
    <property type="match status" value="1"/>
</dbReference>
<sequence length="344" mass="38071">MLTYGNAPQQLADVAVVMPTVLRPTLLRAVRSVYTQRQVGRIHLLIGIDQRQGDADQLDRLLAERPAHVAVTLLDLGYSTSNRHGGYYPNTYSGSLRTILSYAANSHYVAYLDDDDWWARDHLSSLLAAVNGREWAFSYRWLVDRDTGWIICRDEWDSVGPGRGINLEKFGGFVSPSNLLISKNCGHFIFPHWSLAGFANGSGEDRLIFAELLKVPSWASTGRHTCFYEISREHLSHPHHARELEARDIRWLNDPALMADVLRLAAEATVALKSGDAAAAKAASEQALALHPCHIPAMHCLARAEWSLGHGAAARDAIDHALELEDGNATIIATWQELHGRATS</sequence>
<gene>
    <name evidence="1" type="ORF">GALL_325620</name>
</gene>
<proteinExistence type="predicted"/>
<accession>A0A1J5R0V3</accession>
<dbReference type="InterPro" id="IPR029044">
    <property type="entry name" value="Nucleotide-diphossugar_trans"/>
</dbReference>
<protein>
    <recommendedName>
        <fullName evidence="2">Glycosyltransferase 2-like domain-containing protein</fullName>
    </recommendedName>
</protein>
<dbReference type="EMBL" id="MLJW01000533">
    <property type="protein sequence ID" value="OIQ85588.1"/>
    <property type="molecule type" value="Genomic_DNA"/>
</dbReference>
<evidence type="ECO:0000313" key="1">
    <source>
        <dbReference type="EMBL" id="OIQ85588.1"/>
    </source>
</evidence>
<dbReference type="SUPFAM" id="SSF48452">
    <property type="entry name" value="TPR-like"/>
    <property type="match status" value="1"/>
</dbReference>
<dbReference type="SUPFAM" id="SSF53448">
    <property type="entry name" value="Nucleotide-diphospho-sugar transferases"/>
    <property type="match status" value="1"/>
</dbReference>
<dbReference type="InterPro" id="IPR011990">
    <property type="entry name" value="TPR-like_helical_dom_sf"/>
</dbReference>
<dbReference type="Gene3D" id="1.25.40.10">
    <property type="entry name" value="Tetratricopeptide repeat domain"/>
    <property type="match status" value="1"/>
</dbReference>
<name>A0A1J5R0V3_9ZZZZ</name>
<evidence type="ECO:0008006" key="2">
    <source>
        <dbReference type="Google" id="ProtNLM"/>
    </source>
</evidence>
<dbReference type="AlphaFoldDB" id="A0A1J5R0V3"/>
<reference evidence="1" key="1">
    <citation type="submission" date="2016-10" db="EMBL/GenBank/DDBJ databases">
        <title>Sequence of Gallionella enrichment culture.</title>
        <authorList>
            <person name="Poehlein A."/>
            <person name="Muehling M."/>
            <person name="Daniel R."/>
        </authorList>
    </citation>
    <scope>NUCLEOTIDE SEQUENCE</scope>
</reference>
<organism evidence="1">
    <name type="scientific">mine drainage metagenome</name>
    <dbReference type="NCBI Taxonomy" id="410659"/>
    <lineage>
        <taxon>unclassified sequences</taxon>
        <taxon>metagenomes</taxon>
        <taxon>ecological metagenomes</taxon>
    </lineage>
</organism>